<comment type="cofactor">
    <cofactor evidence="5">
        <name>FMN</name>
        <dbReference type="ChEBI" id="CHEBI:58210"/>
    </cofactor>
    <text evidence="5">Binds 1 FMN per subunit.</text>
</comment>
<keyword evidence="4" id="KW-0560">Oxidoreductase</keyword>
<keyword evidence="9" id="KW-1185">Reference proteome</keyword>
<dbReference type="PATRIC" id="fig|284040.3.peg.6454"/>
<dbReference type="Gene3D" id="2.30.110.10">
    <property type="entry name" value="Electron Transport, Fmn-binding Protein, Chain A"/>
    <property type="match status" value="1"/>
</dbReference>
<dbReference type="AlphaFoldDB" id="A0A0M2GHG4"/>
<evidence type="ECO:0000256" key="2">
    <source>
        <dbReference type="ARBA" id="ARBA00022630"/>
    </source>
</evidence>
<dbReference type="GO" id="GO:0008615">
    <property type="term" value="P:pyridoxine biosynthetic process"/>
    <property type="evidence" value="ECO:0007669"/>
    <property type="project" value="InterPro"/>
</dbReference>
<evidence type="ECO:0000256" key="1">
    <source>
        <dbReference type="ARBA" id="ARBA00007301"/>
    </source>
</evidence>
<feature type="binding site" evidence="5">
    <location>
        <position position="111"/>
    </location>
    <ligand>
        <name>FMN</name>
        <dbReference type="ChEBI" id="CHEBI:58210"/>
    </ligand>
</feature>
<accession>A0A0M2GHG4</accession>
<evidence type="ECO:0000259" key="6">
    <source>
        <dbReference type="Pfam" id="PF01243"/>
    </source>
</evidence>
<feature type="binding site" evidence="5">
    <location>
        <begin position="146"/>
        <end position="147"/>
    </location>
    <ligand>
        <name>FMN</name>
        <dbReference type="ChEBI" id="CHEBI:58210"/>
    </ligand>
</feature>
<evidence type="ECO:0000256" key="3">
    <source>
        <dbReference type="ARBA" id="ARBA00022643"/>
    </source>
</evidence>
<evidence type="ECO:0000313" key="9">
    <source>
        <dbReference type="Proteomes" id="UP000034786"/>
    </source>
</evidence>
<proteinExistence type="inferred from homology"/>
<comment type="similarity">
    <text evidence="1">Belongs to the pyridoxamine 5'-phosphate oxidase family.</text>
</comment>
<dbReference type="Pfam" id="PF01243">
    <property type="entry name" value="PNPOx_N"/>
    <property type="match status" value="1"/>
</dbReference>
<dbReference type="NCBIfam" id="NF038138">
    <property type="entry name" value="phena_PhzG"/>
    <property type="match status" value="1"/>
</dbReference>
<keyword evidence="2" id="KW-0285">Flavoprotein</keyword>
<feature type="domain" description="Pyridoxine 5'-phosphate oxidase dimerisation C-terminal" evidence="7">
    <location>
        <begin position="176"/>
        <end position="216"/>
    </location>
</feature>
<reference evidence="9" key="1">
    <citation type="submission" date="2015-02" db="EMBL/GenBank/DDBJ databases">
        <authorList>
            <person name="Ju K.-S."/>
            <person name="Doroghazi J.R."/>
            <person name="Metcalf W."/>
        </authorList>
    </citation>
    <scope>NUCLEOTIDE SEQUENCE [LARGE SCALE GENOMIC DNA]</scope>
    <source>
        <strain evidence="9">NRRL B-16380</strain>
    </source>
</reference>
<dbReference type="Proteomes" id="UP000034786">
    <property type="component" value="Unassembled WGS sequence"/>
</dbReference>
<dbReference type="GO" id="GO:0004733">
    <property type="term" value="F:pyridoxamine phosphate oxidase activity"/>
    <property type="evidence" value="ECO:0007669"/>
    <property type="project" value="InterPro"/>
</dbReference>
<dbReference type="SUPFAM" id="SSF50475">
    <property type="entry name" value="FMN-binding split barrel"/>
    <property type="match status" value="1"/>
</dbReference>
<gene>
    <name evidence="8" type="ORF">UK15_36195</name>
</gene>
<comment type="caution">
    <text evidence="8">The sequence shown here is derived from an EMBL/GenBank/DDBJ whole genome shotgun (WGS) entry which is preliminary data.</text>
</comment>
<name>A0A0M2GHG4_9ACTN</name>
<evidence type="ECO:0000256" key="5">
    <source>
        <dbReference type="PIRSR" id="PIRSR000190-2"/>
    </source>
</evidence>
<evidence type="ECO:0000313" key="8">
    <source>
        <dbReference type="EMBL" id="KJK34399.1"/>
    </source>
</evidence>
<dbReference type="InterPro" id="IPR000659">
    <property type="entry name" value="Pyridox_Oxase"/>
</dbReference>
<evidence type="ECO:0000256" key="4">
    <source>
        <dbReference type="ARBA" id="ARBA00023002"/>
    </source>
</evidence>
<dbReference type="InterPro" id="IPR012349">
    <property type="entry name" value="Split_barrel_FMN-bd"/>
</dbReference>
<feature type="binding site" evidence="5">
    <location>
        <position position="199"/>
    </location>
    <ligand>
        <name>FMN</name>
        <dbReference type="ChEBI" id="CHEBI:58210"/>
    </ligand>
</feature>
<dbReference type="InterPro" id="IPR053451">
    <property type="entry name" value="Phenazine_biosynth_oxidase"/>
</dbReference>
<dbReference type="RefSeq" id="WP_031144167.1">
    <property type="nucleotide sequence ID" value="NZ_JYJH01000048.1"/>
</dbReference>
<dbReference type="PANTHER" id="PTHR10851:SF0">
    <property type="entry name" value="PYRIDOXINE-5'-PHOSPHATE OXIDASE"/>
    <property type="match status" value="1"/>
</dbReference>
<evidence type="ECO:0000259" key="7">
    <source>
        <dbReference type="Pfam" id="PF10590"/>
    </source>
</evidence>
<keyword evidence="3 5" id="KW-0288">FMN</keyword>
<dbReference type="InterPro" id="IPR011576">
    <property type="entry name" value="Pyridox_Oxase_N"/>
</dbReference>
<feature type="binding site" evidence="5">
    <location>
        <position position="88"/>
    </location>
    <ligand>
        <name>FMN</name>
        <dbReference type="ChEBI" id="CHEBI:58210"/>
    </ligand>
</feature>
<feature type="domain" description="Pyridoxamine 5'-phosphate oxidase N-terminal" evidence="6">
    <location>
        <begin position="47"/>
        <end position="165"/>
    </location>
</feature>
<dbReference type="PANTHER" id="PTHR10851">
    <property type="entry name" value="PYRIDOXINE-5-PHOSPHATE OXIDASE"/>
    <property type="match status" value="1"/>
</dbReference>
<feature type="binding site" evidence="5">
    <location>
        <position position="189"/>
    </location>
    <ligand>
        <name>FMN</name>
        <dbReference type="ChEBI" id="CHEBI:58210"/>
    </ligand>
</feature>
<dbReference type="Pfam" id="PF10590">
    <property type="entry name" value="PNP_phzG_C"/>
    <property type="match status" value="1"/>
</dbReference>
<dbReference type="InterPro" id="IPR019576">
    <property type="entry name" value="Pyridoxamine_oxidase_dimer_C"/>
</dbReference>
<dbReference type="PIRSF" id="PIRSF000190">
    <property type="entry name" value="Pyd_amn-ph_oxd"/>
    <property type="match status" value="1"/>
</dbReference>
<dbReference type="STRING" id="284040.UK15_36195"/>
<sequence>MSAIGSASKTESITGSLDFVFKEYDDPPADPIPMLRDWLAYAQENDVREPKAMALATANAAGQASTRIVVLNRVTDDGFVFETHATSRKGRELAETGWASGVLYWRETSQQITISGPVVQLSEAESDALWHARPPAAHPMTTLSHQSEPLTDAVAMRTEAERLHDVPGPLPRPERYRGYHVAAARIEFWYARHDRLHQRLSYERDAEGWTATRLQP</sequence>
<dbReference type="GO" id="GO:0010181">
    <property type="term" value="F:FMN binding"/>
    <property type="evidence" value="ECO:0007669"/>
    <property type="project" value="InterPro"/>
</dbReference>
<feature type="binding site" evidence="5">
    <location>
        <position position="89"/>
    </location>
    <ligand>
        <name>FMN</name>
        <dbReference type="ChEBI" id="CHEBI:58210"/>
    </ligand>
</feature>
<dbReference type="EMBL" id="JYJH01000048">
    <property type="protein sequence ID" value="KJK34399.1"/>
    <property type="molecule type" value="Genomic_DNA"/>
</dbReference>
<dbReference type="NCBIfam" id="NF004231">
    <property type="entry name" value="PRK05679.1"/>
    <property type="match status" value="1"/>
</dbReference>
<organism evidence="8 9">
    <name type="scientific">Streptomyces variegatus</name>
    <dbReference type="NCBI Taxonomy" id="284040"/>
    <lineage>
        <taxon>Bacteria</taxon>
        <taxon>Bacillati</taxon>
        <taxon>Actinomycetota</taxon>
        <taxon>Actinomycetes</taxon>
        <taxon>Kitasatosporales</taxon>
        <taxon>Streptomycetaceae</taxon>
        <taxon>Streptomyces</taxon>
    </lineage>
</organism>
<protein>
    <submittedName>
        <fullName evidence="8">Phenazine biosynthesis protein</fullName>
    </submittedName>
</protein>